<feature type="compositionally biased region" description="Basic and acidic residues" evidence="2">
    <location>
        <begin position="382"/>
        <end position="393"/>
    </location>
</feature>
<dbReference type="CDD" id="cd01671">
    <property type="entry name" value="CARD"/>
    <property type="match status" value="1"/>
</dbReference>
<dbReference type="Gene3D" id="2.30.31.10">
    <property type="entry name" value="Transcriptional Coactivator Pc4, Chain A"/>
    <property type="match status" value="2"/>
</dbReference>
<dbReference type="GO" id="GO:0003677">
    <property type="term" value="F:DNA binding"/>
    <property type="evidence" value="ECO:0007669"/>
    <property type="project" value="InterPro"/>
</dbReference>
<evidence type="ECO:0000259" key="3">
    <source>
        <dbReference type="PROSITE" id="PS50209"/>
    </source>
</evidence>
<feature type="domain" description="CARD" evidence="3">
    <location>
        <begin position="1"/>
        <end position="90"/>
    </location>
</feature>
<sequence>MENKHQNLIKSNYSTLVKKMMAIRVAEHMYTSNIITDEMRQQIEAEKTTYDQNRKLISIILRRGSRAFVGLRMALMKASQADLSRLLMNNDDETKSEYEKKLAMARSLVIPTKERGDSRKESKKATHQQSQEPKCRIGLDDFNDLFLTVMPYNGTVYIHIRHLAESHGRLIATKKGVAFPLACWLKFESLLPDIQDYIDNIGKEDGEMQLHVGGGVFVSLSLGYPTVDIRHFWRPDDSPEPIPTKKGVTLNRNKLARLRDALEEIHESVPDLKDTELCMLSESHQNQLGMLNCLECTPFLAACVDVNQQTPPIREDPPHVKESSENEEENVVMDIDSDGRILERLLQRQKELEIERETILKRLQDFKNKAACVDVNQQTPPIREDPPHVKESSENEEENVVMDIDSDGRILERLLQRQKDRNKAACVDVNQQTPPIREDPPHVKESSENEEENVVMDIDSDGRILERLLQRQ</sequence>
<evidence type="ECO:0000313" key="5">
    <source>
        <dbReference type="RefSeq" id="XP_022311276.1"/>
    </source>
</evidence>
<dbReference type="PANTHER" id="PTHR15034:SF5">
    <property type="entry name" value="DEATH DOMAIN-CONTAINING PROTEIN CRADD"/>
    <property type="match status" value="1"/>
</dbReference>
<dbReference type="PANTHER" id="PTHR15034">
    <property type="entry name" value="DEATH DOMAIN-CONTAINING PROTEIN CRADD"/>
    <property type="match status" value="1"/>
</dbReference>
<dbReference type="InterPro" id="IPR009044">
    <property type="entry name" value="ssDNA-bd_transcriptional_reg"/>
</dbReference>
<dbReference type="GO" id="GO:0042981">
    <property type="term" value="P:regulation of apoptotic process"/>
    <property type="evidence" value="ECO:0007669"/>
    <property type="project" value="InterPro"/>
</dbReference>
<dbReference type="PROSITE" id="PS50209">
    <property type="entry name" value="CARD"/>
    <property type="match status" value="1"/>
</dbReference>
<feature type="region of interest" description="Disordered" evidence="2">
    <location>
        <begin position="421"/>
        <end position="461"/>
    </location>
</feature>
<dbReference type="Proteomes" id="UP000694844">
    <property type="component" value="Chromosome 10"/>
</dbReference>
<dbReference type="SUPFAM" id="SSF47986">
    <property type="entry name" value="DEATH domain"/>
    <property type="match status" value="1"/>
</dbReference>
<dbReference type="SMART" id="SM00114">
    <property type="entry name" value="CARD"/>
    <property type="match status" value="1"/>
</dbReference>
<dbReference type="GO" id="GO:0002020">
    <property type="term" value="F:protease binding"/>
    <property type="evidence" value="ECO:0007669"/>
    <property type="project" value="InterPro"/>
</dbReference>
<protein>
    <submittedName>
        <fullName evidence="5">Uncharacterized protein LOC111116568</fullName>
    </submittedName>
</protein>
<evidence type="ECO:0000313" key="4">
    <source>
        <dbReference type="Proteomes" id="UP000694844"/>
    </source>
</evidence>
<dbReference type="GO" id="GO:0070513">
    <property type="term" value="F:death domain binding"/>
    <property type="evidence" value="ECO:0007669"/>
    <property type="project" value="InterPro"/>
</dbReference>
<dbReference type="GO" id="GO:0006355">
    <property type="term" value="P:regulation of DNA-templated transcription"/>
    <property type="evidence" value="ECO:0007669"/>
    <property type="project" value="InterPro"/>
</dbReference>
<keyword evidence="1" id="KW-0175">Coiled coil</keyword>
<accession>A0A8B8C933</accession>
<evidence type="ECO:0000256" key="1">
    <source>
        <dbReference type="SAM" id="Coils"/>
    </source>
</evidence>
<feature type="compositionally biased region" description="Basic and acidic residues" evidence="2">
    <location>
        <begin position="113"/>
        <end position="124"/>
    </location>
</feature>
<dbReference type="InterPro" id="IPR011029">
    <property type="entry name" value="DEATH-like_dom_sf"/>
</dbReference>
<reference evidence="5" key="1">
    <citation type="submission" date="2025-08" db="UniProtKB">
        <authorList>
            <consortium name="RefSeq"/>
        </authorList>
    </citation>
    <scope>IDENTIFICATION</scope>
    <source>
        <tissue evidence="5">Whole sample</tissue>
    </source>
</reference>
<dbReference type="Gene3D" id="1.10.533.10">
    <property type="entry name" value="Death Domain, Fas"/>
    <property type="match status" value="1"/>
</dbReference>
<name>A0A8B8C933_CRAVI</name>
<dbReference type="OrthoDB" id="2505440at2759"/>
<dbReference type="SUPFAM" id="SSF54447">
    <property type="entry name" value="ssDNA-binding transcriptional regulator domain"/>
    <property type="match status" value="2"/>
</dbReference>
<feature type="region of interest" description="Disordered" evidence="2">
    <location>
        <begin position="378"/>
        <end position="398"/>
    </location>
</feature>
<dbReference type="GeneID" id="111116568"/>
<dbReference type="KEGG" id="cvn:111116568"/>
<dbReference type="Pfam" id="PF00619">
    <property type="entry name" value="CARD"/>
    <property type="match status" value="1"/>
</dbReference>
<organism evidence="4 5">
    <name type="scientific">Crassostrea virginica</name>
    <name type="common">Eastern oyster</name>
    <dbReference type="NCBI Taxonomy" id="6565"/>
    <lineage>
        <taxon>Eukaryota</taxon>
        <taxon>Metazoa</taxon>
        <taxon>Spiralia</taxon>
        <taxon>Lophotrochozoa</taxon>
        <taxon>Mollusca</taxon>
        <taxon>Bivalvia</taxon>
        <taxon>Autobranchia</taxon>
        <taxon>Pteriomorphia</taxon>
        <taxon>Ostreida</taxon>
        <taxon>Ostreoidea</taxon>
        <taxon>Ostreidae</taxon>
        <taxon>Crassostrea</taxon>
    </lineage>
</organism>
<feature type="compositionally biased region" description="Basic and acidic residues" evidence="2">
    <location>
        <begin position="436"/>
        <end position="447"/>
    </location>
</feature>
<dbReference type="InterPro" id="IPR001315">
    <property type="entry name" value="CARD"/>
</dbReference>
<proteinExistence type="predicted"/>
<feature type="region of interest" description="Disordered" evidence="2">
    <location>
        <begin position="113"/>
        <end position="132"/>
    </location>
</feature>
<feature type="coiled-coil region" evidence="1">
    <location>
        <begin position="342"/>
        <end position="369"/>
    </location>
</feature>
<evidence type="ECO:0000256" key="2">
    <source>
        <dbReference type="SAM" id="MobiDB-lite"/>
    </source>
</evidence>
<dbReference type="InterPro" id="IPR037939">
    <property type="entry name" value="CRADD"/>
</dbReference>
<dbReference type="AlphaFoldDB" id="A0A8B8C933"/>
<keyword evidence="4" id="KW-1185">Reference proteome</keyword>
<gene>
    <name evidence="5" type="primary">LOC111116568</name>
</gene>
<dbReference type="RefSeq" id="XP_022311276.1">
    <property type="nucleotide sequence ID" value="XM_022455568.1"/>
</dbReference>